<gene>
    <name evidence="4" type="ORF">G3R48_02300</name>
</gene>
<dbReference type="Proteomes" id="UP000811844">
    <property type="component" value="Unassembled WGS sequence"/>
</dbReference>
<name>A0ABS5HYG0_9GAMM</name>
<keyword evidence="5" id="KW-1185">Reference proteome</keyword>
<sequence>MKFEAKPDMHASIVHLPEKMVMAQTPTFRAAIIDYIDRGNTRLVFDLQALQYIDSSGLSVLISARNQVKKYSGEVVLLNPTPSVLALIELTRLHLIMEIYETEEQALIALRFDQNEKQAV</sequence>
<comment type="caution">
    <text evidence="4">The sequence shown here is derived from an EMBL/GenBank/DDBJ whole genome shotgun (WGS) entry which is preliminary data.</text>
</comment>
<dbReference type="CDD" id="cd07043">
    <property type="entry name" value="STAS_anti-anti-sigma_factors"/>
    <property type="match status" value="1"/>
</dbReference>
<dbReference type="PANTHER" id="PTHR33495">
    <property type="entry name" value="ANTI-SIGMA FACTOR ANTAGONIST TM_1081-RELATED-RELATED"/>
    <property type="match status" value="1"/>
</dbReference>
<dbReference type="EMBL" id="JAAIKR010000001">
    <property type="protein sequence ID" value="MBR9726823.1"/>
    <property type="molecule type" value="Genomic_DNA"/>
</dbReference>
<dbReference type="InterPro" id="IPR002645">
    <property type="entry name" value="STAS_dom"/>
</dbReference>
<evidence type="ECO:0000256" key="1">
    <source>
        <dbReference type="ARBA" id="ARBA00009013"/>
    </source>
</evidence>
<dbReference type="InterPro" id="IPR036513">
    <property type="entry name" value="STAS_dom_sf"/>
</dbReference>
<dbReference type="SUPFAM" id="SSF52091">
    <property type="entry name" value="SpoIIaa-like"/>
    <property type="match status" value="1"/>
</dbReference>
<dbReference type="NCBIfam" id="TIGR00377">
    <property type="entry name" value="ant_ant_sig"/>
    <property type="match status" value="1"/>
</dbReference>
<evidence type="ECO:0000256" key="2">
    <source>
        <dbReference type="RuleBase" id="RU003749"/>
    </source>
</evidence>
<reference evidence="4 5" key="1">
    <citation type="submission" date="2020-02" db="EMBL/GenBank/DDBJ databases">
        <title>Shewanella WXL01 sp. nov., a marine bacterium isolated from green algae in Luhuitou Fringing Reef (Northern South China Sea).</title>
        <authorList>
            <person name="Wang X."/>
        </authorList>
    </citation>
    <scope>NUCLEOTIDE SEQUENCE [LARGE SCALE GENOMIC DNA]</scope>
    <source>
        <strain evidence="4 5">MCCC 1A01895</strain>
    </source>
</reference>
<dbReference type="PROSITE" id="PS50801">
    <property type="entry name" value="STAS"/>
    <property type="match status" value="1"/>
</dbReference>
<feature type="domain" description="STAS" evidence="3">
    <location>
        <begin position="1"/>
        <end position="110"/>
    </location>
</feature>
<accession>A0ABS5HYG0</accession>
<evidence type="ECO:0000259" key="3">
    <source>
        <dbReference type="PROSITE" id="PS50801"/>
    </source>
</evidence>
<dbReference type="Pfam" id="PF01740">
    <property type="entry name" value="STAS"/>
    <property type="match status" value="1"/>
</dbReference>
<dbReference type="InterPro" id="IPR003658">
    <property type="entry name" value="Anti-sigma_ant"/>
</dbReference>
<protein>
    <recommendedName>
        <fullName evidence="2">Anti-sigma factor antagonist</fullName>
    </recommendedName>
</protein>
<evidence type="ECO:0000313" key="5">
    <source>
        <dbReference type="Proteomes" id="UP000811844"/>
    </source>
</evidence>
<organism evidence="4 5">
    <name type="scientific">Shewanella intestini</name>
    <dbReference type="NCBI Taxonomy" id="2017544"/>
    <lineage>
        <taxon>Bacteria</taxon>
        <taxon>Pseudomonadati</taxon>
        <taxon>Pseudomonadota</taxon>
        <taxon>Gammaproteobacteria</taxon>
        <taxon>Alteromonadales</taxon>
        <taxon>Shewanellaceae</taxon>
        <taxon>Shewanella</taxon>
    </lineage>
</organism>
<evidence type="ECO:0000313" key="4">
    <source>
        <dbReference type="EMBL" id="MBR9726823.1"/>
    </source>
</evidence>
<proteinExistence type="inferred from homology"/>
<comment type="similarity">
    <text evidence="1 2">Belongs to the anti-sigma-factor antagonist family.</text>
</comment>
<dbReference type="Gene3D" id="3.30.750.24">
    <property type="entry name" value="STAS domain"/>
    <property type="match status" value="1"/>
</dbReference>